<dbReference type="InterPro" id="IPR000172">
    <property type="entry name" value="GMC_OxRdtase_N"/>
</dbReference>
<keyword evidence="4" id="KW-0560">Oxidoreductase</keyword>
<dbReference type="SUPFAM" id="SSF51905">
    <property type="entry name" value="FAD/NAD(P)-binding domain"/>
    <property type="match status" value="1"/>
</dbReference>
<gene>
    <name evidence="7" type="ORF">ACFL27_16530</name>
</gene>
<keyword evidence="3" id="KW-0274">FAD</keyword>
<evidence type="ECO:0000256" key="2">
    <source>
        <dbReference type="ARBA" id="ARBA00022630"/>
    </source>
</evidence>
<organism evidence="7 8">
    <name type="scientific">candidate division CSSED10-310 bacterium</name>
    <dbReference type="NCBI Taxonomy" id="2855610"/>
    <lineage>
        <taxon>Bacteria</taxon>
        <taxon>Bacteria division CSSED10-310</taxon>
    </lineage>
</organism>
<dbReference type="Pfam" id="PF00732">
    <property type="entry name" value="GMC_oxred_N"/>
    <property type="match status" value="1"/>
</dbReference>
<name>A0ABV6Z028_UNCC1</name>
<evidence type="ECO:0000313" key="8">
    <source>
        <dbReference type="Proteomes" id="UP001594351"/>
    </source>
</evidence>
<evidence type="ECO:0000256" key="3">
    <source>
        <dbReference type="ARBA" id="ARBA00022827"/>
    </source>
</evidence>
<dbReference type="Proteomes" id="UP001594351">
    <property type="component" value="Unassembled WGS sequence"/>
</dbReference>
<proteinExistence type="inferred from homology"/>
<comment type="similarity">
    <text evidence="1">Belongs to the GMC oxidoreductase family.</text>
</comment>
<dbReference type="EMBL" id="JBHPBY010000226">
    <property type="protein sequence ID" value="MFC1851799.1"/>
    <property type="molecule type" value="Genomic_DNA"/>
</dbReference>
<evidence type="ECO:0000256" key="1">
    <source>
        <dbReference type="ARBA" id="ARBA00010790"/>
    </source>
</evidence>
<keyword evidence="8" id="KW-1185">Reference proteome</keyword>
<evidence type="ECO:0000259" key="6">
    <source>
        <dbReference type="Pfam" id="PF05199"/>
    </source>
</evidence>
<keyword evidence="2" id="KW-0285">Flavoprotein</keyword>
<dbReference type="PANTHER" id="PTHR46056">
    <property type="entry name" value="LONG-CHAIN-ALCOHOL OXIDASE"/>
    <property type="match status" value="1"/>
</dbReference>
<evidence type="ECO:0000313" key="7">
    <source>
        <dbReference type="EMBL" id="MFC1851799.1"/>
    </source>
</evidence>
<dbReference type="InterPro" id="IPR036188">
    <property type="entry name" value="FAD/NAD-bd_sf"/>
</dbReference>
<feature type="domain" description="Glucose-methanol-choline oxidoreductase N-terminal" evidence="5">
    <location>
        <begin position="50"/>
        <end position="248"/>
    </location>
</feature>
<accession>A0ABV6Z028</accession>
<sequence>MSNISYEYIVIGTGPGGATVARELARAGKNVLMIEKGRQHETGLGFPLGMRILEGFGYLNRTVEGVLIARGITVGGSSMVYNANVYDPPAWLYATMGLDFQQETQEIKNEIGVRTLPDDFFHHCHGGNKVRAAAEKMGIPFQAQEKFIDPTLCKIGCDWCMLGCRRNAKWTTREYVREALQNKATLLHTTPVEKIITDRKQKAIGVQLKNGTIVHGDKIVLAAGGIGSAEILHNSEMPGVGTNFFLDPMNVIVGYAKEKSGGAWGEMTFSHAIQHYEESEGFIIGNISASYAAITASVRFNVFKKNWWKALPALKRGIGLFVKIADSPQGEVKKDGRISKVLTEEDRAKMGHGTDIAREILIKAGIPPASIVVAERMGGHPGGTAAMGRIVNQKFETEFQNLYICDASILPVSPGVPPTLIILALSKFFTKLLLAKG</sequence>
<comment type="caution">
    <text evidence="7">The sequence shown here is derived from an EMBL/GenBank/DDBJ whole genome shotgun (WGS) entry which is preliminary data.</text>
</comment>
<feature type="domain" description="Glucose-methanol-choline oxidoreductase C-terminal" evidence="6">
    <location>
        <begin position="343"/>
        <end position="425"/>
    </location>
</feature>
<dbReference type="PANTHER" id="PTHR46056:SF12">
    <property type="entry name" value="LONG-CHAIN-ALCOHOL OXIDASE"/>
    <property type="match status" value="1"/>
</dbReference>
<dbReference type="InterPro" id="IPR007867">
    <property type="entry name" value="GMC_OxRtase_C"/>
</dbReference>
<dbReference type="Pfam" id="PF13450">
    <property type="entry name" value="NAD_binding_8"/>
    <property type="match status" value="1"/>
</dbReference>
<dbReference type="Gene3D" id="3.50.50.60">
    <property type="entry name" value="FAD/NAD(P)-binding domain"/>
    <property type="match status" value="2"/>
</dbReference>
<dbReference type="Pfam" id="PF05199">
    <property type="entry name" value="GMC_oxred_C"/>
    <property type="match status" value="1"/>
</dbReference>
<evidence type="ECO:0000259" key="5">
    <source>
        <dbReference type="Pfam" id="PF00732"/>
    </source>
</evidence>
<protein>
    <submittedName>
        <fullName evidence="7">GMC family oxidoreductase N-terminal domain-containing protein</fullName>
    </submittedName>
</protein>
<reference evidence="7 8" key="1">
    <citation type="submission" date="2024-09" db="EMBL/GenBank/DDBJ databases">
        <title>Laminarin stimulates single cell rates of sulfate reduction while oxygen inhibits transcriptomic activity in coastal marine sediment.</title>
        <authorList>
            <person name="Lindsay M."/>
            <person name="Orcutt B."/>
            <person name="Emerson D."/>
            <person name="Stepanauskas R."/>
            <person name="D'Angelo T."/>
        </authorList>
    </citation>
    <scope>NUCLEOTIDE SEQUENCE [LARGE SCALE GENOMIC DNA]</scope>
    <source>
        <strain evidence="7">SAG AM-311-K15</strain>
    </source>
</reference>
<evidence type="ECO:0000256" key="4">
    <source>
        <dbReference type="ARBA" id="ARBA00023002"/>
    </source>
</evidence>